<keyword evidence="2 6" id="KW-0479">Metal-binding</keyword>
<keyword evidence="4 6" id="KW-0460">Magnesium</keyword>
<dbReference type="GO" id="GO:0008081">
    <property type="term" value="F:phosphoric diester hydrolase activity"/>
    <property type="evidence" value="ECO:0007669"/>
    <property type="project" value="TreeGrafter"/>
</dbReference>
<dbReference type="EMBL" id="LXQA010077267">
    <property type="protein sequence ID" value="MCI10703.1"/>
    <property type="molecule type" value="Genomic_DNA"/>
</dbReference>
<feature type="binding site" evidence="6">
    <location>
        <position position="7"/>
    </location>
    <ligand>
        <name>Mg(2+)</name>
        <dbReference type="ChEBI" id="CHEBI:18420"/>
        <label>1</label>
    </ligand>
</feature>
<feature type="non-terminal residue" evidence="9">
    <location>
        <position position="257"/>
    </location>
</feature>
<comment type="caution">
    <text evidence="9">The sequence shown here is derived from an EMBL/GenBank/DDBJ whole genome shotgun (WGS) entry which is preliminary data.</text>
</comment>
<evidence type="ECO:0000259" key="8">
    <source>
        <dbReference type="Pfam" id="PF03372"/>
    </source>
</evidence>
<keyword evidence="9" id="KW-0540">Nuclease</keyword>
<name>A0A392PF29_9FABA</name>
<evidence type="ECO:0000256" key="4">
    <source>
        <dbReference type="ARBA" id="ARBA00022842"/>
    </source>
</evidence>
<dbReference type="InterPro" id="IPR005135">
    <property type="entry name" value="Endo/exonuclease/phosphatase"/>
</dbReference>
<protein>
    <submittedName>
        <fullName evidence="9">Endonuclease/exonuclease/phosphatase family protein</fullName>
    </submittedName>
</protein>
<reference evidence="9 10" key="1">
    <citation type="journal article" date="2018" name="Front. Plant Sci.">
        <title>Red Clover (Trifolium pratense) and Zigzag Clover (T. medium) - A Picture of Genomic Similarities and Differences.</title>
        <authorList>
            <person name="Dluhosova J."/>
            <person name="Istvanek J."/>
            <person name="Nedelnik J."/>
            <person name="Repkova J."/>
        </authorList>
    </citation>
    <scope>NUCLEOTIDE SEQUENCE [LARGE SCALE GENOMIC DNA]</scope>
    <source>
        <strain evidence="10">cv. 10/8</strain>
        <tissue evidence="9">Leaf</tissue>
    </source>
</reference>
<dbReference type="GO" id="GO:0003906">
    <property type="term" value="F:DNA-(apurinic or apyrimidinic site) endonuclease activity"/>
    <property type="evidence" value="ECO:0007669"/>
    <property type="project" value="TreeGrafter"/>
</dbReference>
<feature type="binding site" evidence="6">
    <location>
        <position position="142"/>
    </location>
    <ligand>
        <name>Mg(2+)</name>
        <dbReference type="ChEBI" id="CHEBI:18420"/>
        <label>1</label>
    </ligand>
</feature>
<evidence type="ECO:0000313" key="10">
    <source>
        <dbReference type="Proteomes" id="UP000265520"/>
    </source>
</evidence>
<feature type="binding site" evidence="6">
    <location>
        <position position="227"/>
    </location>
    <ligand>
        <name>Mg(2+)</name>
        <dbReference type="ChEBI" id="CHEBI:18420"/>
        <label>1</label>
    </ligand>
</feature>
<comment type="similarity">
    <text evidence="1">Belongs to the DNA repair enzymes AP/ExoA family.</text>
</comment>
<dbReference type="Pfam" id="PF03372">
    <property type="entry name" value="Exo_endo_phos"/>
    <property type="match status" value="1"/>
</dbReference>
<dbReference type="PANTHER" id="PTHR22748">
    <property type="entry name" value="AP ENDONUCLEASE"/>
    <property type="match status" value="1"/>
</dbReference>
<feature type="site" description="Transition state stabilizer" evidence="7">
    <location>
        <position position="144"/>
    </location>
</feature>
<organism evidence="9 10">
    <name type="scientific">Trifolium medium</name>
    <dbReference type="NCBI Taxonomy" id="97028"/>
    <lineage>
        <taxon>Eukaryota</taxon>
        <taxon>Viridiplantae</taxon>
        <taxon>Streptophyta</taxon>
        <taxon>Embryophyta</taxon>
        <taxon>Tracheophyta</taxon>
        <taxon>Spermatophyta</taxon>
        <taxon>Magnoliopsida</taxon>
        <taxon>eudicotyledons</taxon>
        <taxon>Gunneridae</taxon>
        <taxon>Pentapetalae</taxon>
        <taxon>rosids</taxon>
        <taxon>fabids</taxon>
        <taxon>Fabales</taxon>
        <taxon>Fabaceae</taxon>
        <taxon>Papilionoideae</taxon>
        <taxon>50 kb inversion clade</taxon>
        <taxon>NPAAA clade</taxon>
        <taxon>Hologalegina</taxon>
        <taxon>IRL clade</taxon>
        <taxon>Trifolieae</taxon>
        <taxon>Trifolium</taxon>
    </lineage>
</organism>
<dbReference type="PANTHER" id="PTHR22748:SF11">
    <property type="entry name" value="OS07G0184032 PROTEIN"/>
    <property type="match status" value="1"/>
</dbReference>
<keyword evidence="3" id="KW-0378">Hydrolase</keyword>
<dbReference type="InterPro" id="IPR036691">
    <property type="entry name" value="Endo/exonu/phosph_ase_sf"/>
</dbReference>
<dbReference type="GO" id="GO:0006284">
    <property type="term" value="P:base-excision repair"/>
    <property type="evidence" value="ECO:0007669"/>
    <property type="project" value="TreeGrafter"/>
</dbReference>
<dbReference type="SUPFAM" id="SSF56219">
    <property type="entry name" value="DNase I-like"/>
    <property type="match status" value="1"/>
</dbReference>
<feature type="site" description="Interaction with DNA substrate" evidence="7">
    <location>
        <position position="227"/>
    </location>
</feature>
<feature type="binding site" evidence="6">
    <location>
        <position position="144"/>
    </location>
    <ligand>
        <name>Mg(2+)</name>
        <dbReference type="ChEBI" id="CHEBI:18420"/>
        <label>1</label>
    </ligand>
</feature>
<feature type="active site" description="Proton acceptor" evidence="5">
    <location>
        <position position="227"/>
    </location>
</feature>
<evidence type="ECO:0000313" key="9">
    <source>
        <dbReference type="EMBL" id="MCI10703.1"/>
    </source>
</evidence>
<dbReference type="Proteomes" id="UP000265520">
    <property type="component" value="Unassembled WGS sequence"/>
</dbReference>
<feature type="binding site" evidence="6">
    <location>
        <position position="226"/>
    </location>
    <ligand>
        <name>Mg(2+)</name>
        <dbReference type="ChEBI" id="CHEBI:18420"/>
        <label>1</label>
    </ligand>
</feature>
<evidence type="ECO:0000256" key="2">
    <source>
        <dbReference type="ARBA" id="ARBA00022723"/>
    </source>
</evidence>
<accession>A0A392PF29</accession>
<evidence type="ECO:0000256" key="7">
    <source>
        <dbReference type="PIRSR" id="PIRSR604808-3"/>
    </source>
</evidence>
<keyword evidence="9" id="KW-0269">Exonuclease</keyword>
<evidence type="ECO:0000256" key="6">
    <source>
        <dbReference type="PIRSR" id="PIRSR604808-2"/>
    </source>
</evidence>
<dbReference type="InterPro" id="IPR004808">
    <property type="entry name" value="AP_endonuc_1"/>
</dbReference>
<feature type="active site" description="Proton donor/acceptor" evidence="5">
    <location>
        <position position="142"/>
    </location>
</feature>
<feature type="domain" description="Endonuclease/exonuclease/phosphatase" evidence="8">
    <location>
        <begin position="4"/>
        <end position="227"/>
    </location>
</feature>
<comment type="cofactor">
    <cofactor evidence="6">
        <name>Mg(2+)</name>
        <dbReference type="ChEBI" id="CHEBI:18420"/>
    </cofactor>
    <cofactor evidence="6">
        <name>Mn(2+)</name>
        <dbReference type="ChEBI" id="CHEBI:29035"/>
    </cofactor>
    <text evidence="6">Probably binds two magnesium or manganese ions per subunit.</text>
</comment>
<dbReference type="GO" id="GO:0008311">
    <property type="term" value="F:double-stranded DNA 3'-5' DNA exonuclease activity"/>
    <property type="evidence" value="ECO:0007669"/>
    <property type="project" value="TreeGrafter"/>
</dbReference>
<dbReference type="AlphaFoldDB" id="A0A392PF29"/>
<dbReference type="GO" id="GO:0005634">
    <property type="term" value="C:nucleus"/>
    <property type="evidence" value="ECO:0007669"/>
    <property type="project" value="TreeGrafter"/>
</dbReference>
<keyword evidence="10" id="KW-1185">Reference proteome</keyword>
<evidence type="ECO:0000256" key="1">
    <source>
        <dbReference type="ARBA" id="ARBA00007092"/>
    </source>
</evidence>
<keyword evidence="9" id="KW-0255">Endonuclease</keyword>
<dbReference type="Gene3D" id="3.60.10.10">
    <property type="entry name" value="Endonuclease/exonuclease/phosphatase"/>
    <property type="match status" value="1"/>
</dbReference>
<evidence type="ECO:0000256" key="3">
    <source>
        <dbReference type="ARBA" id="ARBA00022801"/>
    </source>
</evidence>
<feature type="active site" evidence="5">
    <location>
        <position position="110"/>
    </location>
</feature>
<dbReference type="GO" id="GO:0046872">
    <property type="term" value="F:metal ion binding"/>
    <property type="evidence" value="ECO:0007669"/>
    <property type="project" value="UniProtKB-KW"/>
</dbReference>
<feature type="binding site" evidence="6">
    <location>
        <position position="36"/>
    </location>
    <ligand>
        <name>Mg(2+)</name>
        <dbReference type="ChEBI" id="CHEBI:18420"/>
        <label>1</label>
    </ligand>
</feature>
<feature type="site" description="Important for catalytic activity" evidence="7">
    <location>
        <position position="200"/>
    </location>
</feature>
<evidence type="ECO:0000256" key="5">
    <source>
        <dbReference type="PIRSR" id="PIRSR604808-1"/>
    </source>
</evidence>
<keyword evidence="6" id="KW-0464">Manganese</keyword>
<sequence>MKICSWNIRGLGGFEKRKEVKKMIGDKKPFIVCLQETKMGECDDFFCASLWGSSPHAYSYRPSTRASGGLLVMWDTVEVEVWSSASFNHVVQIHGRFVKSDEEFFLFNVYAPCESHAKQSLWDSLSEKLHQSEGKKVCVCGDFNVVRSEEERRSVRQGFRSLDHVPFNQFIEDNELVDLPLSCRSFTWFKGDGLSMSRLDRFLLSAEWCLTWPNCIQLAQLRGLSDHCPVLLSVDEENWGPRPVRMLTCWHDIPGFK</sequence>
<proteinExistence type="inferred from homology"/>